<gene>
    <name evidence="4" type="ORF">F6X51_12200</name>
</gene>
<proteinExistence type="predicted"/>
<evidence type="ECO:0000313" key="4">
    <source>
        <dbReference type="EMBL" id="KAB1073492.1"/>
    </source>
</evidence>
<feature type="domain" description="VOC" evidence="3">
    <location>
        <begin position="194"/>
        <end position="311"/>
    </location>
</feature>
<dbReference type="RefSeq" id="WP_150963931.1">
    <property type="nucleotide sequence ID" value="NZ_VZZJ01000008.1"/>
</dbReference>
<evidence type="ECO:0000256" key="2">
    <source>
        <dbReference type="SAM" id="MobiDB-lite"/>
    </source>
</evidence>
<dbReference type="PROSITE" id="PS00934">
    <property type="entry name" value="GLYOXALASE_I_1"/>
    <property type="match status" value="1"/>
</dbReference>
<evidence type="ECO:0000256" key="1">
    <source>
        <dbReference type="ARBA" id="ARBA00022723"/>
    </source>
</evidence>
<organism evidence="4 5">
    <name type="scientific">Methylobacterium planeticum</name>
    <dbReference type="NCBI Taxonomy" id="2615211"/>
    <lineage>
        <taxon>Bacteria</taxon>
        <taxon>Pseudomonadati</taxon>
        <taxon>Pseudomonadota</taxon>
        <taxon>Alphaproteobacteria</taxon>
        <taxon>Hyphomicrobiales</taxon>
        <taxon>Methylobacteriaceae</taxon>
        <taxon>Methylobacterium</taxon>
    </lineage>
</organism>
<dbReference type="InterPro" id="IPR018146">
    <property type="entry name" value="Glyoxalase_1_CS"/>
</dbReference>
<dbReference type="PANTHER" id="PTHR43279">
    <property type="entry name" value="CATECHOL-2,3-DIOXYGENASE"/>
    <property type="match status" value="1"/>
</dbReference>
<dbReference type="Proteomes" id="UP000441523">
    <property type="component" value="Unassembled WGS sequence"/>
</dbReference>
<dbReference type="PROSITE" id="PS51819">
    <property type="entry name" value="VOC"/>
    <property type="match status" value="2"/>
</dbReference>
<protein>
    <submittedName>
        <fullName evidence="4">VOC family protein</fullName>
    </submittedName>
</protein>
<dbReference type="Gene3D" id="3.10.180.10">
    <property type="entry name" value="2,3-Dihydroxybiphenyl 1,2-Dioxygenase, domain 1"/>
    <property type="match status" value="2"/>
</dbReference>
<dbReference type="SUPFAM" id="SSF54593">
    <property type="entry name" value="Glyoxalase/Bleomycin resistance protein/Dihydroxybiphenyl dioxygenase"/>
    <property type="match status" value="2"/>
</dbReference>
<comment type="caution">
    <text evidence="4">The sequence shown here is derived from an EMBL/GenBank/DDBJ whole genome shotgun (WGS) entry which is preliminary data.</text>
</comment>
<keyword evidence="5" id="KW-1185">Reference proteome</keyword>
<dbReference type="GO" id="GO:0046872">
    <property type="term" value="F:metal ion binding"/>
    <property type="evidence" value="ECO:0007669"/>
    <property type="project" value="UniProtKB-KW"/>
</dbReference>
<name>A0A6N6MPQ2_9HYPH</name>
<evidence type="ECO:0000259" key="3">
    <source>
        <dbReference type="PROSITE" id="PS51819"/>
    </source>
</evidence>
<evidence type="ECO:0000313" key="5">
    <source>
        <dbReference type="Proteomes" id="UP000441523"/>
    </source>
</evidence>
<dbReference type="GO" id="GO:0004462">
    <property type="term" value="F:lactoylglutathione lyase activity"/>
    <property type="evidence" value="ECO:0007669"/>
    <property type="project" value="InterPro"/>
</dbReference>
<dbReference type="EMBL" id="VZZJ01000008">
    <property type="protein sequence ID" value="KAB1073492.1"/>
    <property type="molecule type" value="Genomic_DNA"/>
</dbReference>
<dbReference type="AlphaFoldDB" id="A0A6N6MPQ2"/>
<feature type="region of interest" description="Disordered" evidence="2">
    <location>
        <begin position="1"/>
        <end position="27"/>
    </location>
</feature>
<dbReference type="InterPro" id="IPR037523">
    <property type="entry name" value="VOC_core"/>
</dbReference>
<accession>A0A6N6MPQ2</accession>
<keyword evidence="1" id="KW-0479">Metal-binding</keyword>
<sequence>MPHDGLDAAASTPDAGRSRKAPPHAPASLLDAAPYRIGRVTLVARDLDGLARFYQDAVGLAVLSRETRTVRLGAAGRVLLELRHDPAARPWSPREAGLFHTAFLLPTRGDLGAWLAHAAERGIALSGASDHLVSEAVYLTDPEGNGIEIYADRAEARWPRADGGTLVMRNDPIDRAGLLRAAPGPWAGMPPGGRVGHVHLQVGELEAAERFYAGLLGFDLTCRYPGALFLGAGGYHHQLAANVWNSRGAPPRPAGTTGLAEIELLTHPTTSAQVRDRCREAGLPVEVTGAALVLHDPWGMRLRLLAAEPGR</sequence>
<dbReference type="PANTHER" id="PTHR43279:SF1">
    <property type="entry name" value="CATECHOL-2,3-DIOXYGENASE"/>
    <property type="match status" value="1"/>
</dbReference>
<dbReference type="CDD" id="cd16359">
    <property type="entry name" value="VOC_BsCatE_like_C"/>
    <property type="match status" value="1"/>
</dbReference>
<reference evidence="4 5" key="1">
    <citation type="submission" date="2019-09" db="EMBL/GenBank/DDBJ databases">
        <title>YIM 132548 draft genome.</title>
        <authorList>
            <person name="Jiang L."/>
        </authorList>
    </citation>
    <scope>NUCLEOTIDE SEQUENCE [LARGE SCALE GENOMIC DNA]</scope>
    <source>
        <strain evidence="4 5">YIM 132548</strain>
    </source>
</reference>
<dbReference type="InterPro" id="IPR029068">
    <property type="entry name" value="Glyas_Bleomycin-R_OHBP_Dase"/>
</dbReference>
<feature type="domain" description="VOC" evidence="3">
    <location>
        <begin position="36"/>
        <end position="152"/>
    </location>
</feature>
<dbReference type="InterPro" id="IPR004360">
    <property type="entry name" value="Glyas_Fos-R_dOase_dom"/>
</dbReference>
<dbReference type="Pfam" id="PF00903">
    <property type="entry name" value="Glyoxalase"/>
    <property type="match status" value="2"/>
</dbReference>